<reference evidence="3" key="1">
    <citation type="submission" date="2025-05" db="UniProtKB">
        <authorList>
            <consortium name="RefSeq"/>
        </authorList>
    </citation>
    <scope>NUCLEOTIDE SEQUENCE [LARGE SCALE GENOMIC DNA]</scope>
</reference>
<dbReference type="RefSeq" id="XP_011211560.1">
    <property type="nucleotide sequence ID" value="XM_011213258.3"/>
</dbReference>
<comment type="similarity">
    <text evidence="1">Belongs to the eukaryotic/archaeal RNase P protein component 2 family.</text>
</comment>
<dbReference type="GO" id="GO:0030681">
    <property type="term" value="C:multimeric ribonuclease P complex"/>
    <property type="evidence" value="ECO:0007669"/>
    <property type="project" value="TreeGrafter"/>
</dbReference>
<dbReference type="Gene3D" id="3.30.70.3250">
    <property type="entry name" value="Ribonuclease P, Pop5 subunit"/>
    <property type="match status" value="1"/>
</dbReference>
<dbReference type="InterPro" id="IPR038085">
    <property type="entry name" value="Rnp2-like_sf"/>
</dbReference>
<dbReference type="SUPFAM" id="SSF160350">
    <property type="entry name" value="Rnp2-like"/>
    <property type="match status" value="1"/>
</dbReference>
<evidence type="ECO:0000313" key="4">
    <source>
        <dbReference type="RefSeq" id="XP_011211560.1"/>
    </source>
</evidence>
<organism evidence="3 4">
    <name type="scientific">Bactrocera dorsalis</name>
    <name type="common">Oriental fruit fly</name>
    <name type="synonym">Dacus dorsalis</name>
    <dbReference type="NCBI Taxonomy" id="27457"/>
    <lineage>
        <taxon>Eukaryota</taxon>
        <taxon>Metazoa</taxon>
        <taxon>Ecdysozoa</taxon>
        <taxon>Arthropoda</taxon>
        <taxon>Hexapoda</taxon>
        <taxon>Insecta</taxon>
        <taxon>Pterygota</taxon>
        <taxon>Neoptera</taxon>
        <taxon>Endopterygota</taxon>
        <taxon>Diptera</taxon>
        <taxon>Brachycera</taxon>
        <taxon>Muscomorpha</taxon>
        <taxon>Tephritoidea</taxon>
        <taxon>Tephritidae</taxon>
        <taxon>Bactrocera</taxon>
        <taxon>Bactrocera</taxon>
    </lineage>
</organism>
<evidence type="ECO:0000256" key="2">
    <source>
        <dbReference type="ARBA" id="ARBA00022694"/>
    </source>
</evidence>
<accession>A0A6I9VKR3</accession>
<dbReference type="Pfam" id="PF01900">
    <property type="entry name" value="RNase_P_Rpp14"/>
    <property type="match status" value="1"/>
</dbReference>
<protein>
    <submittedName>
        <fullName evidence="4">Uncharacterized protein LOC105231798</fullName>
    </submittedName>
</protein>
<dbReference type="AlphaFoldDB" id="A0A6I9VKR3"/>
<dbReference type="GeneID" id="105231798"/>
<proteinExistence type="inferred from homology"/>
<keyword evidence="3" id="KW-1185">Reference proteome</keyword>
<dbReference type="Proteomes" id="UP001652620">
    <property type="component" value="Chromosome 2"/>
</dbReference>
<dbReference type="InParanoid" id="A0A6I9VKR3"/>
<dbReference type="GO" id="GO:0001682">
    <property type="term" value="P:tRNA 5'-leader removal"/>
    <property type="evidence" value="ECO:0007669"/>
    <property type="project" value="InterPro"/>
</dbReference>
<reference evidence="4" key="2">
    <citation type="submission" date="2025-08" db="UniProtKB">
        <authorList>
            <consortium name="RefSeq"/>
        </authorList>
    </citation>
    <scope>IDENTIFICATION</scope>
    <source>
        <tissue evidence="4">Adult</tissue>
    </source>
</reference>
<dbReference type="InterPro" id="IPR002759">
    <property type="entry name" value="Pop5/Rpp14/Rnp2-like"/>
</dbReference>
<gene>
    <name evidence="4" type="primary">LOC105231798</name>
</gene>
<keyword evidence="2" id="KW-0819">tRNA processing</keyword>
<name>A0A6I9VKR3_BACDO</name>
<dbReference type="OrthoDB" id="7481291at2759"/>
<evidence type="ECO:0000256" key="1">
    <source>
        <dbReference type="ARBA" id="ARBA00010800"/>
    </source>
</evidence>
<evidence type="ECO:0000313" key="3">
    <source>
        <dbReference type="Proteomes" id="UP001652620"/>
    </source>
</evidence>
<dbReference type="GO" id="GO:0033204">
    <property type="term" value="F:ribonuclease P RNA binding"/>
    <property type="evidence" value="ECO:0007669"/>
    <property type="project" value="TreeGrafter"/>
</dbReference>
<dbReference type="FunCoup" id="A0A6I9VKR3">
    <property type="interactions" value="9"/>
</dbReference>
<dbReference type="PANTHER" id="PTHR15441">
    <property type="entry name" value="RIBONUCLEASE P PROTEIN SUBUNIT P14"/>
    <property type="match status" value="1"/>
</dbReference>
<sequence length="100" mass="11660">MTNYFHLDVELKLRDEDKAVVTPAYFLGSIEESLQSFFGEIGGQTDLQLIKFDKNQKRAILRVHEEFVTRTRSAITLIGHFQDIPCHFIIRNTSKEQLDF</sequence>
<dbReference type="PANTHER" id="PTHR15441:SF1">
    <property type="entry name" value="RIBONUCLEASE P PROTEIN SUBUNIT P14"/>
    <property type="match status" value="1"/>
</dbReference>
<dbReference type="GO" id="GO:0005730">
    <property type="term" value="C:nucleolus"/>
    <property type="evidence" value="ECO:0007669"/>
    <property type="project" value="TreeGrafter"/>
</dbReference>
<dbReference type="OMA" id="CHFQVLK"/>
<dbReference type="KEGG" id="bdr:105231798"/>